<dbReference type="Pfam" id="PF13640">
    <property type="entry name" value="2OG-FeII_Oxy_3"/>
    <property type="match status" value="1"/>
</dbReference>
<evidence type="ECO:0000256" key="1">
    <source>
        <dbReference type="ARBA" id="ARBA00001961"/>
    </source>
</evidence>
<dbReference type="GO" id="GO:0031418">
    <property type="term" value="F:L-ascorbic acid binding"/>
    <property type="evidence" value="ECO:0007669"/>
    <property type="project" value="InterPro"/>
</dbReference>
<sequence length="308" mass="35017">MHGSAGTSILDHRVLDTADRLGASFAAAEPFPHLVVDDFLDADFAQQLLSEFPAFEQGNFVGDDGQPGGKSTSDKVRRLGDAYRRLDDAIQSPEFLRALSRMTGIDGLIYDPWYLGGGTHENRDGMSLDPHVDFNFHPSERWHRRLNVIVYLNPVWDAEWGGNFELFRDPHASPKPDVTIAPAFNRCAIFETSERSWHAFDRIRIPSDRPGLTRRSIALYFYTEDRPADEVADRHTTYYVNRQLPSHFVEGRTLDADDAGELQQLIAQRDAHIRMLYAENTALRKAQDAGVSGHLLYLAKRAYVRFRR</sequence>
<keyword evidence="3" id="KW-0560">Oxidoreductase</keyword>
<keyword evidence="6" id="KW-1185">Reference proteome</keyword>
<dbReference type="GO" id="GO:0005737">
    <property type="term" value="C:cytoplasm"/>
    <property type="evidence" value="ECO:0007669"/>
    <property type="project" value="TreeGrafter"/>
</dbReference>
<accession>A0A4R5U5M2</accession>
<dbReference type="Proteomes" id="UP000295543">
    <property type="component" value="Unassembled WGS sequence"/>
</dbReference>
<dbReference type="Gene3D" id="2.60.120.620">
    <property type="entry name" value="q2cbj1_9rhob like domain"/>
    <property type="match status" value="1"/>
</dbReference>
<dbReference type="EMBL" id="SMTG01000007">
    <property type="protein sequence ID" value="TDK29246.1"/>
    <property type="molecule type" value="Genomic_DNA"/>
</dbReference>
<dbReference type="InterPro" id="IPR006620">
    <property type="entry name" value="Pro_4_hyd_alph"/>
</dbReference>
<dbReference type="InterPro" id="IPR044862">
    <property type="entry name" value="Pro_4_hyd_alph_FE2OG_OXY"/>
</dbReference>
<organism evidence="5 6">
    <name type="scientific">Luteimonas terrae</name>
    <dbReference type="NCBI Taxonomy" id="1530191"/>
    <lineage>
        <taxon>Bacteria</taxon>
        <taxon>Pseudomonadati</taxon>
        <taxon>Pseudomonadota</taxon>
        <taxon>Gammaproteobacteria</taxon>
        <taxon>Lysobacterales</taxon>
        <taxon>Lysobacteraceae</taxon>
        <taxon>Luteimonas</taxon>
    </lineage>
</organism>
<keyword evidence="2" id="KW-0223">Dioxygenase</keyword>
<comment type="cofactor">
    <cofactor evidence="1">
        <name>L-ascorbate</name>
        <dbReference type="ChEBI" id="CHEBI:38290"/>
    </cofactor>
</comment>
<gene>
    <name evidence="5" type="ORF">E2F49_15025</name>
</gene>
<dbReference type="OrthoDB" id="9783171at2"/>
<dbReference type="PANTHER" id="PTHR12117">
    <property type="entry name" value="HISTONE ACETYLTRANSFERASE COMPLEX"/>
    <property type="match status" value="1"/>
</dbReference>
<evidence type="ECO:0000256" key="3">
    <source>
        <dbReference type="ARBA" id="ARBA00023002"/>
    </source>
</evidence>
<dbReference type="SUPFAM" id="SSF51197">
    <property type="entry name" value="Clavaminate synthase-like"/>
    <property type="match status" value="1"/>
</dbReference>
<feature type="domain" description="Prolyl 4-hydroxylase alpha subunit" evidence="4">
    <location>
        <begin position="31"/>
        <end position="222"/>
    </location>
</feature>
<name>A0A4R5U5M2_9GAMM</name>
<dbReference type="GO" id="GO:0031543">
    <property type="term" value="F:peptidyl-proline dioxygenase activity"/>
    <property type="evidence" value="ECO:0007669"/>
    <property type="project" value="TreeGrafter"/>
</dbReference>
<dbReference type="SMART" id="SM00702">
    <property type="entry name" value="P4Hc"/>
    <property type="match status" value="1"/>
</dbReference>
<protein>
    <submittedName>
        <fullName evidence="5">2OG-Fe(II) oxygenase</fullName>
    </submittedName>
</protein>
<dbReference type="PANTHER" id="PTHR12117:SF0">
    <property type="entry name" value="PROLYL 3-HYDROXYLASE OGFOD1"/>
    <property type="match status" value="1"/>
</dbReference>
<evidence type="ECO:0000313" key="5">
    <source>
        <dbReference type="EMBL" id="TDK29246.1"/>
    </source>
</evidence>
<dbReference type="GO" id="GO:0005506">
    <property type="term" value="F:iron ion binding"/>
    <property type="evidence" value="ECO:0007669"/>
    <property type="project" value="InterPro"/>
</dbReference>
<reference evidence="5 6" key="1">
    <citation type="submission" date="2019-03" db="EMBL/GenBank/DDBJ databases">
        <title>Luteimonas zhaokaii sp.nov., isolated from the rectal contents of Plateau pika in Yushu, Qinghai Province, China.</title>
        <authorList>
            <person name="Zhang G."/>
        </authorList>
    </citation>
    <scope>NUCLEOTIDE SEQUENCE [LARGE SCALE GENOMIC DNA]</scope>
    <source>
        <strain evidence="5 6">THG-MD21</strain>
    </source>
</reference>
<dbReference type="RefSeq" id="WP_133394642.1">
    <property type="nucleotide sequence ID" value="NZ_SMTG01000007.1"/>
</dbReference>
<proteinExistence type="predicted"/>
<dbReference type="AlphaFoldDB" id="A0A4R5U5M2"/>
<evidence type="ECO:0000313" key="6">
    <source>
        <dbReference type="Proteomes" id="UP000295543"/>
    </source>
</evidence>
<evidence type="ECO:0000259" key="4">
    <source>
        <dbReference type="SMART" id="SM00702"/>
    </source>
</evidence>
<comment type="caution">
    <text evidence="5">The sequence shown here is derived from an EMBL/GenBank/DDBJ whole genome shotgun (WGS) entry which is preliminary data.</text>
</comment>
<dbReference type="InterPro" id="IPR051842">
    <property type="entry name" value="uS12_prolyl_hydroxylase"/>
</dbReference>
<evidence type="ECO:0000256" key="2">
    <source>
        <dbReference type="ARBA" id="ARBA00022964"/>
    </source>
</evidence>
<dbReference type="GO" id="GO:0006449">
    <property type="term" value="P:regulation of translational termination"/>
    <property type="evidence" value="ECO:0007669"/>
    <property type="project" value="TreeGrafter"/>
</dbReference>